<dbReference type="Pfam" id="PF12833">
    <property type="entry name" value="HTH_18"/>
    <property type="match status" value="1"/>
</dbReference>
<dbReference type="GO" id="GO:0043565">
    <property type="term" value="F:sequence-specific DNA binding"/>
    <property type="evidence" value="ECO:0007669"/>
    <property type="project" value="InterPro"/>
</dbReference>
<dbReference type="SUPFAM" id="SSF51182">
    <property type="entry name" value="RmlC-like cupins"/>
    <property type="match status" value="1"/>
</dbReference>
<dbReference type="Gene3D" id="1.10.10.60">
    <property type="entry name" value="Homeodomain-like"/>
    <property type="match status" value="1"/>
</dbReference>
<dbReference type="InterPro" id="IPR014710">
    <property type="entry name" value="RmlC-like_jellyroll"/>
</dbReference>
<dbReference type="GO" id="GO:0003700">
    <property type="term" value="F:DNA-binding transcription factor activity"/>
    <property type="evidence" value="ECO:0007669"/>
    <property type="project" value="InterPro"/>
</dbReference>
<dbReference type="PRINTS" id="PR00032">
    <property type="entry name" value="HTHARAC"/>
</dbReference>
<reference evidence="5 6" key="1">
    <citation type="submission" date="2019-10" db="EMBL/GenBank/DDBJ databases">
        <authorList>
            <person name="Wolf R A."/>
        </authorList>
    </citation>
    <scope>NUCLEOTIDE SEQUENCE [LARGE SCALE GENOMIC DNA]</scope>
    <source>
        <strain evidence="5">Collinsella_aerofaciens_MC2</strain>
    </source>
</reference>
<dbReference type="InterPro" id="IPR011051">
    <property type="entry name" value="RmlC_Cupin_sf"/>
</dbReference>
<evidence type="ECO:0000313" key="5">
    <source>
        <dbReference type="EMBL" id="VWL99491.1"/>
    </source>
</evidence>
<organism evidence="5 6">
    <name type="scientific">Collinsella aerofaciens</name>
    <dbReference type="NCBI Taxonomy" id="74426"/>
    <lineage>
        <taxon>Bacteria</taxon>
        <taxon>Bacillati</taxon>
        <taxon>Actinomycetota</taxon>
        <taxon>Coriobacteriia</taxon>
        <taxon>Coriobacteriales</taxon>
        <taxon>Coriobacteriaceae</taxon>
        <taxon>Collinsella</taxon>
    </lineage>
</organism>
<sequence length="345" mass="40374">MPVSHEWSVKKEDMDAKELDMLLRCVTPAEQRYLDNPDAVSARYANMERQQIHGREVYCLRPNRLADDEIRLRKDSRFTSTPYYSHPNVNINYIYSGHCDYLIDDVPITLHKGDICIFDIDVVRRKLVLGQDDIVINLNMTQGFFKESLFRKAGQQNVFSDFLVRVFSTANTTHDHYLIFRAGESPEIERLFKQLLIEYYGDEPLRKQMIQSYFSLIFLQLLRLHQIDSANNLVQIATTRSQNIIEVLYYIEAHAIDCTLAQLGTQFGYHPKYISARLKEETGMSFKQIQTHERLRLVCERLVQTDEPIRSIAMSCGFTNMTAFYRVFSNRYGMTPMQYRKQGGQ</sequence>
<dbReference type="SUPFAM" id="SSF46689">
    <property type="entry name" value="Homeodomain-like"/>
    <property type="match status" value="1"/>
</dbReference>
<keyword evidence="6" id="KW-1185">Reference proteome</keyword>
<dbReference type="InterPro" id="IPR020449">
    <property type="entry name" value="Tscrpt_reg_AraC-type_HTH"/>
</dbReference>
<keyword evidence="2" id="KW-0238">DNA-binding</keyword>
<keyword evidence="1" id="KW-0805">Transcription regulation</keyword>
<dbReference type="InterPro" id="IPR018060">
    <property type="entry name" value="HTH_AraC"/>
</dbReference>
<dbReference type="PROSITE" id="PS01124">
    <property type="entry name" value="HTH_ARAC_FAMILY_2"/>
    <property type="match status" value="1"/>
</dbReference>
<evidence type="ECO:0000313" key="6">
    <source>
        <dbReference type="Proteomes" id="UP000361836"/>
    </source>
</evidence>
<name>A0A5K1J7E2_9ACTN</name>
<evidence type="ECO:0000256" key="1">
    <source>
        <dbReference type="ARBA" id="ARBA00023015"/>
    </source>
</evidence>
<gene>
    <name evidence="5" type="primary">gadX</name>
    <name evidence="5" type="ORF">KCJAJFAP_00669</name>
</gene>
<keyword evidence="3" id="KW-0804">Transcription</keyword>
<dbReference type="SMART" id="SM00342">
    <property type="entry name" value="HTH_ARAC"/>
    <property type="match status" value="1"/>
</dbReference>
<dbReference type="PROSITE" id="PS00041">
    <property type="entry name" value="HTH_ARAC_FAMILY_1"/>
    <property type="match status" value="1"/>
</dbReference>
<dbReference type="Proteomes" id="UP000361836">
    <property type="component" value="Unassembled WGS sequence"/>
</dbReference>
<dbReference type="PANTHER" id="PTHR43280:SF28">
    <property type="entry name" value="HTH-TYPE TRANSCRIPTIONAL ACTIVATOR RHAS"/>
    <property type="match status" value="1"/>
</dbReference>
<accession>A0A5K1J7E2</accession>
<evidence type="ECO:0000259" key="4">
    <source>
        <dbReference type="PROSITE" id="PS01124"/>
    </source>
</evidence>
<dbReference type="EMBL" id="CABWIE010000030">
    <property type="protein sequence ID" value="VWL99491.1"/>
    <property type="molecule type" value="Genomic_DNA"/>
</dbReference>
<evidence type="ECO:0000256" key="2">
    <source>
        <dbReference type="ARBA" id="ARBA00023125"/>
    </source>
</evidence>
<evidence type="ECO:0000256" key="3">
    <source>
        <dbReference type="ARBA" id="ARBA00023163"/>
    </source>
</evidence>
<protein>
    <submittedName>
        <fullName evidence="5">HTH-type transcriptional regulator GadX</fullName>
    </submittedName>
</protein>
<dbReference type="AlphaFoldDB" id="A0A5K1J7E2"/>
<proteinExistence type="predicted"/>
<feature type="domain" description="HTH araC/xylS-type" evidence="4">
    <location>
        <begin position="245"/>
        <end position="342"/>
    </location>
</feature>
<dbReference type="Gene3D" id="2.60.120.10">
    <property type="entry name" value="Jelly Rolls"/>
    <property type="match status" value="1"/>
</dbReference>
<dbReference type="InterPro" id="IPR018062">
    <property type="entry name" value="HTH_AraC-typ_CS"/>
</dbReference>
<dbReference type="PANTHER" id="PTHR43280">
    <property type="entry name" value="ARAC-FAMILY TRANSCRIPTIONAL REGULATOR"/>
    <property type="match status" value="1"/>
</dbReference>
<dbReference type="InterPro" id="IPR009057">
    <property type="entry name" value="Homeodomain-like_sf"/>
</dbReference>